<evidence type="ECO:0000313" key="1">
    <source>
        <dbReference type="EMBL" id="CAB4885213.1"/>
    </source>
</evidence>
<protein>
    <submittedName>
        <fullName evidence="1">Unannotated protein</fullName>
    </submittedName>
</protein>
<accession>A0A6J7F124</accession>
<dbReference type="EMBL" id="CAFBLP010000057">
    <property type="protein sequence ID" value="CAB4885213.1"/>
    <property type="molecule type" value="Genomic_DNA"/>
</dbReference>
<sequence length="71" mass="7439">MLADFAVLPRTMRADALVGSSAVLDDLSDLVAAAVAEVVVSDHSLDPARQVKVFAVGGSTEFVIDVNGYYL</sequence>
<name>A0A6J7F124_9ZZZZ</name>
<organism evidence="1">
    <name type="scientific">freshwater metagenome</name>
    <dbReference type="NCBI Taxonomy" id="449393"/>
    <lineage>
        <taxon>unclassified sequences</taxon>
        <taxon>metagenomes</taxon>
        <taxon>ecological metagenomes</taxon>
    </lineage>
</organism>
<dbReference type="AlphaFoldDB" id="A0A6J7F124"/>
<reference evidence="1" key="1">
    <citation type="submission" date="2020-05" db="EMBL/GenBank/DDBJ databases">
        <authorList>
            <person name="Chiriac C."/>
            <person name="Salcher M."/>
            <person name="Ghai R."/>
            <person name="Kavagutti S V."/>
        </authorList>
    </citation>
    <scope>NUCLEOTIDE SEQUENCE</scope>
</reference>
<gene>
    <name evidence="1" type="ORF">UFOPK3376_02075</name>
</gene>
<proteinExistence type="predicted"/>